<evidence type="ECO:0000313" key="1">
    <source>
        <dbReference type="EMBL" id="MFC7059924.1"/>
    </source>
</evidence>
<evidence type="ECO:0008006" key="3">
    <source>
        <dbReference type="Google" id="ProtNLM"/>
    </source>
</evidence>
<sequence length="170" mass="19321">MEPPRDVLAQFLDEIHDDLGDTDIETIQNRIEAFQNEYDLQIPEGGIAIGVHIDIWSYDYKDDIYFLVRGYDSITTGFEEVVVDHVYSLVSATTEGAAERASQMRDEPPTVTEESYESMETDIDIQIHADVYYHRIRAFCDENQTGQVTQPSKSDIIEAVGSVIPDNERP</sequence>
<organism evidence="1 2">
    <name type="scientific">Halovenus salina</name>
    <dbReference type="NCBI Taxonomy" id="1510225"/>
    <lineage>
        <taxon>Archaea</taxon>
        <taxon>Methanobacteriati</taxon>
        <taxon>Methanobacteriota</taxon>
        <taxon>Stenosarchaea group</taxon>
        <taxon>Halobacteria</taxon>
        <taxon>Halobacteriales</taxon>
        <taxon>Haloarculaceae</taxon>
        <taxon>Halovenus</taxon>
    </lineage>
</organism>
<accession>A0ABD5W5B4</accession>
<protein>
    <recommendedName>
        <fullName evidence="3">Halobacterial output domain-containing protein</fullName>
    </recommendedName>
</protein>
<evidence type="ECO:0000313" key="2">
    <source>
        <dbReference type="Proteomes" id="UP001596445"/>
    </source>
</evidence>
<dbReference type="RefSeq" id="WP_267164350.1">
    <property type="nucleotide sequence ID" value="NZ_CP112974.1"/>
</dbReference>
<dbReference type="AlphaFoldDB" id="A0ABD5W5B4"/>
<proteinExistence type="predicted"/>
<dbReference type="EMBL" id="JBHSZI010000004">
    <property type="protein sequence ID" value="MFC7059924.1"/>
    <property type="molecule type" value="Genomic_DNA"/>
</dbReference>
<name>A0ABD5W5B4_9EURY</name>
<reference evidence="1 2" key="1">
    <citation type="journal article" date="2019" name="Int. J. Syst. Evol. Microbiol.">
        <title>The Global Catalogue of Microorganisms (GCM) 10K type strain sequencing project: providing services to taxonomists for standard genome sequencing and annotation.</title>
        <authorList>
            <consortium name="The Broad Institute Genomics Platform"/>
            <consortium name="The Broad Institute Genome Sequencing Center for Infectious Disease"/>
            <person name="Wu L."/>
            <person name="Ma J."/>
        </authorList>
    </citation>
    <scope>NUCLEOTIDE SEQUENCE [LARGE SCALE GENOMIC DNA]</scope>
    <source>
        <strain evidence="1 2">JCM 30072</strain>
    </source>
</reference>
<comment type="caution">
    <text evidence="1">The sequence shown here is derived from an EMBL/GenBank/DDBJ whole genome shotgun (WGS) entry which is preliminary data.</text>
</comment>
<keyword evidence="2" id="KW-1185">Reference proteome</keyword>
<dbReference type="Proteomes" id="UP001596445">
    <property type="component" value="Unassembled WGS sequence"/>
</dbReference>
<dbReference type="GeneID" id="76632253"/>
<gene>
    <name evidence="1" type="ORF">ACFQQG_19070</name>
</gene>